<sequence length="72" mass="8147">MWLTLAGGLFLAAIDVTLEFLLTNIQPQLGCAAIGCFVSFNYKIWSEKRRIFSISSLDYANDDKKKINDDNE</sequence>
<feature type="chain" id="PRO_5038091723" evidence="1">
    <location>
        <begin position="20"/>
        <end position="72"/>
    </location>
</feature>
<name>A0A914D1I9_9BILA</name>
<keyword evidence="2" id="KW-1185">Reference proteome</keyword>
<keyword evidence="1" id="KW-0732">Signal</keyword>
<evidence type="ECO:0000256" key="1">
    <source>
        <dbReference type="SAM" id="SignalP"/>
    </source>
</evidence>
<evidence type="ECO:0000313" key="3">
    <source>
        <dbReference type="WBParaSite" id="ACRNAN_scaffold1652.g24823.t1"/>
    </source>
</evidence>
<reference evidence="3" key="1">
    <citation type="submission" date="2022-11" db="UniProtKB">
        <authorList>
            <consortium name="WormBaseParasite"/>
        </authorList>
    </citation>
    <scope>IDENTIFICATION</scope>
</reference>
<protein>
    <submittedName>
        <fullName evidence="3">Uncharacterized protein</fullName>
    </submittedName>
</protein>
<accession>A0A914D1I9</accession>
<dbReference type="WBParaSite" id="ACRNAN_scaffold1652.g24823.t1">
    <property type="protein sequence ID" value="ACRNAN_scaffold1652.g24823.t1"/>
    <property type="gene ID" value="ACRNAN_scaffold1652.g24823"/>
</dbReference>
<organism evidence="2 3">
    <name type="scientific">Acrobeloides nanus</name>
    <dbReference type="NCBI Taxonomy" id="290746"/>
    <lineage>
        <taxon>Eukaryota</taxon>
        <taxon>Metazoa</taxon>
        <taxon>Ecdysozoa</taxon>
        <taxon>Nematoda</taxon>
        <taxon>Chromadorea</taxon>
        <taxon>Rhabditida</taxon>
        <taxon>Tylenchina</taxon>
        <taxon>Cephalobomorpha</taxon>
        <taxon>Cephaloboidea</taxon>
        <taxon>Cephalobidae</taxon>
        <taxon>Acrobeloides</taxon>
    </lineage>
</organism>
<dbReference type="AlphaFoldDB" id="A0A914D1I9"/>
<proteinExistence type="predicted"/>
<evidence type="ECO:0000313" key="2">
    <source>
        <dbReference type="Proteomes" id="UP000887540"/>
    </source>
</evidence>
<dbReference type="Proteomes" id="UP000887540">
    <property type="component" value="Unplaced"/>
</dbReference>
<feature type="signal peptide" evidence="1">
    <location>
        <begin position="1"/>
        <end position="19"/>
    </location>
</feature>